<dbReference type="PANTHER" id="PTHR30560">
    <property type="entry name" value="TRIGGER FACTOR CHAPERONE AND PEPTIDYL-PROLYL CIS/TRANS ISOMERASE"/>
    <property type="match status" value="1"/>
</dbReference>
<dbReference type="GO" id="GO:0005737">
    <property type="term" value="C:cytoplasm"/>
    <property type="evidence" value="ECO:0007669"/>
    <property type="project" value="UniProtKB-SubCell"/>
</dbReference>
<dbReference type="EMBL" id="LCNH01000035">
    <property type="protein sequence ID" value="KKU49494.1"/>
    <property type="molecule type" value="Genomic_DNA"/>
</dbReference>
<protein>
    <recommendedName>
        <fullName evidence="5">Trigger factor</fullName>
        <ecNumber evidence="4">5.2.1.8</ecNumber>
    </recommendedName>
    <alternativeName>
        <fullName evidence="9">PPIase</fullName>
    </alternativeName>
</protein>
<organism evidence="12 13">
    <name type="scientific">candidate division WWE3 bacterium GW2011_GWC1_47_10</name>
    <dbReference type="NCBI Taxonomy" id="1619122"/>
    <lineage>
        <taxon>Bacteria</taxon>
        <taxon>Katanobacteria</taxon>
    </lineage>
</organism>
<evidence type="ECO:0000259" key="10">
    <source>
        <dbReference type="Pfam" id="PF05697"/>
    </source>
</evidence>
<feature type="domain" description="Trigger factor ribosome-binding bacterial" evidence="10">
    <location>
        <begin position="1"/>
        <end position="134"/>
    </location>
</feature>
<dbReference type="GO" id="GO:0043022">
    <property type="term" value="F:ribosome binding"/>
    <property type="evidence" value="ECO:0007669"/>
    <property type="project" value="TreeGrafter"/>
</dbReference>
<proteinExistence type="inferred from homology"/>
<name>A0A0G1QXA1_UNCKA</name>
<dbReference type="InterPro" id="IPR008881">
    <property type="entry name" value="Trigger_fac_ribosome-bd_bac"/>
</dbReference>
<dbReference type="GO" id="GO:0044183">
    <property type="term" value="F:protein folding chaperone"/>
    <property type="evidence" value="ECO:0007669"/>
    <property type="project" value="TreeGrafter"/>
</dbReference>
<accession>A0A0G1QXA1</accession>
<keyword evidence="6" id="KW-0697">Rotamase</keyword>
<dbReference type="InterPro" id="IPR027304">
    <property type="entry name" value="Trigger_fact/SurA_dom_sf"/>
</dbReference>
<comment type="similarity">
    <text evidence="3">Belongs to the FKBP-type PPIase family. Tig subfamily.</text>
</comment>
<dbReference type="AlphaFoldDB" id="A0A0G1QXA1"/>
<keyword evidence="8" id="KW-0413">Isomerase</keyword>
<evidence type="ECO:0000256" key="6">
    <source>
        <dbReference type="ARBA" id="ARBA00023110"/>
    </source>
</evidence>
<evidence type="ECO:0000313" key="13">
    <source>
        <dbReference type="Proteomes" id="UP000034873"/>
    </source>
</evidence>
<dbReference type="GO" id="GO:0003755">
    <property type="term" value="F:peptidyl-prolyl cis-trans isomerase activity"/>
    <property type="evidence" value="ECO:0007669"/>
    <property type="project" value="UniProtKB-KW"/>
</dbReference>
<evidence type="ECO:0000259" key="11">
    <source>
        <dbReference type="Pfam" id="PF05698"/>
    </source>
</evidence>
<evidence type="ECO:0000256" key="2">
    <source>
        <dbReference type="ARBA" id="ARBA00004496"/>
    </source>
</evidence>
<keyword evidence="7" id="KW-0143">Chaperone</keyword>
<dbReference type="InterPro" id="IPR036611">
    <property type="entry name" value="Trigger_fac_ribosome-bd_sf"/>
</dbReference>
<dbReference type="Proteomes" id="UP000034873">
    <property type="component" value="Unassembled WGS sequence"/>
</dbReference>
<gene>
    <name evidence="12" type="ORF">UX73_C0035G0002</name>
</gene>
<evidence type="ECO:0000256" key="1">
    <source>
        <dbReference type="ARBA" id="ARBA00000971"/>
    </source>
</evidence>
<feature type="domain" description="Trigger factor C-terminal" evidence="11">
    <location>
        <begin position="156"/>
        <end position="280"/>
    </location>
</feature>
<dbReference type="Gene3D" id="3.30.70.1050">
    <property type="entry name" value="Trigger factor ribosome-binding domain"/>
    <property type="match status" value="1"/>
</dbReference>
<dbReference type="InterPro" id="IPR005215">
    <property type="entry name" value="Trig_fac"/>
</dbReference>
<dbReference type="STRING" id="1619122.UX73_C0035G0002"/>
<dbReference type="PATRIC" id="fig|1619122.3.peg.543"/>
<dbReference type="InterPro" id="IPR037041">
    <property type="entry name" value="Trigger_fac_C_sf"/>
</dbReference>
<dbReference type="InterPro" id="IPR008880">
    <property type="entry name" value="Trigger_fac_C"/>
</dbReference>
<dbReference type="GO" id="GO:0015031">
    <property type="term" value="P:protein transport"/>
    <property type="evidence" value="ECO:0007669"/>
    <property type="project" value="InterPro"/>
</dbReference>
<evidence type="ECO:0000256" key="5">
    <source>
        <dbReference type="ARBA" id="ARBA00016902"/>
    </source>
</evidence>
<dbReference type="Pfam" id="PF05698">
    <property type="entry name" value="Trigger_C"/>
    <property type="match status" value="1"/>
</dbReference>
<dbReference type="PANTHER" id="PTHR30560:SF3">
    <property type="entry name" value="TRIGGER FACTOR-LIKE PROTEIN TIG, CHLOROPLASTIC"/>
    <property type="match status" value="1"/>
</dbReference>
<evidence type="ECO:0000256" key="3">
    <source>
        <dbReference type="ARBA" id="ARBA00005464"/>
    </source>
</evidence>
<reference evidence="12 13" key="1">
    <citation type="journal article" date="2015" name="Nature">
        <title>rRNA introns, odd ribosomes, and small enigmatic genomes across a large radiation of phyla.</title>
        <authorList>
            <person name="Brown C.T."/>
            <person name="Hug L.A."/>
            <person name="Thomas B.C."/>
            <person name="Sharon I."/>
            <person name="Castelle C.J."/>
            <person name="Singh A."/>
            <person name="Wilkins M.J."/>
            <person name="Williams K.H."/>
            <person name="Banfield J.F."/>
        </authorList>
    </citation>
    <scope>NUCLEOTIDE SEQUENCE [LARGE SCALE GENOMIC DNA]</scope>
</reference>
<dbReference type="EC" id="5.2.1.8" evidence="4"/>
<dbReference type="Gene3D" id="1.10.3120.10">
    <property type="entry name" value="Trigger factor, C-terminal domain"/>
    <property type="match status" value="1"/>
</dbReference>
<sequence length="291" mass="32726">MQVKVEKQPKSTLKLTITVPNEKVLEVYNKVVATLVETAELPGFRKGKAPKEKVLEKADQAELNGEVVNKLLQTYYPQALKEHHILPVSNPRVEIAKFDLDKDFEFSATVGQKPEIKIGDYKVAIKTRLETKVAAAKKANEDKFKTGEEVAEPHMHLTVDDVIDGILGVSELEVPDLLIDDEVNRMLSRLLDQTQTLGMTVEDYLQSQNKTGEKLREEYTNYAQRTLKAEFVLTQLIEVEKVAVDDAEIDEAMKAGGMQSPTEKWYIKSILAKNKLVSKLAQEAEGHAHEK</sequence>
<evidence type="ECO:0000256" key="7">
    <source>
        <dbReference type="ARBA" id="ARBA00023186"/>
    </source>
</evidence>
<dbReference type="SUPFAM" id="SSF109998">
    <property type="entry name" value="Triger factor/SurA peptide-binding domain-like"/>
    <property type="match status" value="1"/>
</dbReference>
<dbReference type="GO" id="GO:0043335">
    <property type="term" value="P:protein unfolding"/>
    <property type="evidence" value="ECO:0007669"/>
    <property type="project" value="TreeGrafter"/>
</dbReference>
<evidence type="ECO:0000256" key="4">
    <source>
        <dbReference type="ARBA" id="ARBA00013194"/>
    </source>
</evidence>
<evidence type="ECO:0000313" key="12">
    <source>
        <dbReference type="EMBL" id="KKU49494.1"/>
    </source>
</evidence>
<comment type="caution">
    <text evidence="12">The sequence shown here is derived from an EMBL/GenBank/DDBJ whole genome shotgun (WGS) entry which is preliminary data.</text>
</comment>
<comment type="catalytic activity">
    <reaction evidence="1">
        <text>[protein]-peptidylproline (omega=180) = [protein]-peptidylproline (omega=0)</text>
        <dbReference type="Rhea" id="RHEA:16237"/>
        <dbReference type="Rhea" id="RHEA-COMP:10747"/>
        <dbReference type="Rhea" id="RHEA-COMP:10748"/>
        <dbReference type="ChEBI" id="CHEBI:83833"/>
        <dbReference type="ChEBI" id="CHEBI:83834"/>
        <dbReference type="EC" id="5.2.1.8"/>
    </reaction>
</comment>
<evidence type="ECO:0000256" key="8">
    <source>
        <dbReference type="ARBA" id="ARBA00023235"/>
    </source>
</evidence>
<dbReference type="Pfam" id="PF05697">
    <property type="entry name" value="Trigger_N"/>
    <property type="match status" value="1"/>
</dbReference>
<dbReference type="SUPFAM" id="SSF102735">
    <property type="entry name" value="Trigger factor ribosome-binding domain"/>
    <property type="match status" value="1"/>
</dbReference>
<evidence type="ECO:0000256" key="9">
    <source>
        <dbReference type="ARBA" id="ARBA00029986"/>
    </source>
</evidence>
<dbReference type="GO" id="GO:0051083">
    <property type="term" value="P:'de novo' cotranslational protein folding"/>
    <property type="evidence" value="ECO:0007669"/>
    <property type="project" value="TreeGrafter"/>
</dbReference>
<comment type="subcellular location">
    <subcellularLocation>
        <location evidence="2">Cytoplasm</location>
    </subcellularLocation>
</comment>